<evidence type="ECO:0000313" key="1">
    <source>
        <dbReference type="EMBL" id="KIL00096.1"/>
    </source>
</evidence>
<sequence>MCPNTSKADLPSTHNISTYVHNSFIEFLNTLKARIQATTAGCISTITDLWSVDQTKATFMGLTAHWIEKNIKSGAWTMCSEVIASKGISGAHSWQNLGHYFVGHVSMLVPCMTSLLR</sequence>
<dbReference type="EMBL" id="KN824842">
    <property type="protein sequence ID" value="KIL00096.1"/>
    <property type="molecule type" value="Genomic_DNA"/>
</dbReference>
<protein>
    <submittedName>
        <fullName evidence="1">Uncharacterized protein</fullName>
    </submittedName>
</protein>
<reference evidence="2" key="2">
    <citation type="submission" date="2015-01" db="EMBL/GenBank/DDBJ databases">
        <title>Evolutionary Origins and Diversification of the Mycorrhizal Mutualists.</title>
        <authorList>
            <consortium name="DOE Joint Genome Institute"/>
            <consortium name="Mycorrhizal Genomics Consortium"/>
            <person name="Kohler A."/>
            <person name="Kuo A."/>
            <person name="Nagy L.G."/>
            <person name="Floudas D."/>
            <person name="Copeland A."/>
            <person name="Barry K.W."/>
            <person name="Cichocki N."/>
            <person name="Veneault-Fourrey C."/>
            <person name="LaButti K."/>
            <person name="Lindquist E.A."/>
            <person name="Lipzen A."/>
            <person name="Lundell T."/>
            <person name="Morin E."/>
            <person name="Murat C."/>
            <person name="Riley R."/>
            <person name="Ohm R."/>
            <person name="Sun H."/>
            <person name="Tunlid A."/>
            <person name="Henrissat B."/>
            <person name="Grigoriev I.V."/>
            <person name="Hibbett D.S."/>
            <person name="Martin F."/>
        </authorList>
    </citation>
    <scope>NUCLEOTIDE SEQUENCE [LARGE SCALE GENOMIC DNA]</scope>
    <source>
        <strain evidence="2">Ve08.2h10</strain>
    </source>
</reference>
<accession>A0A0D0ECW8</accession>
<dbReference type="AlphaFoldDB" id="A0A0D0ECW8"/>
<dbReference type="OrthoDB" id="10057873at2759"/>
<proteinExistence type="predicted"/>
<organism evidence="1 2">
    <name type="scientific">Paxillus rubicundulus Ve08.2h10</name>
    <dbReference type="NCBI Taxonomy" id="930991"/>
    <lineage>
        <taxon>Eukaryota</taxon>
        <taxon>Fungi</taxon>
        <taxon>Dikarya</taxon>
        <taxon>Basidiomycota</taxon>
        <taxon>Agaricomycotina</taxon>
        <taxon>Agaricomycetes</taxon>
        <taxon>Agaricomycetidae</taxon>
        <taxon>Boletales</taxon>
        <taxon>Paxilineae</taxon>
        <taxon>Paxillaceae</taxon>
        <taxon>Paxillus</taxon>
    </lineage>
</organism>
<dbReference type="HOGENOM" id="CLU_159043_0_0_1"/>
<dbReference type="InParanoid" id="A0A0D0ECW8"/>
<keyword evidence="2" id="KW-1185">Reference proteome</keyword>
<dbReference type="Proteomes" id="UP000054538">
    <property type="component" value="Unassembled WGS sequence"/>
</dbReference>
<evidence type="ECO:0000313" key="2">
    <source>
        <dbReference type="Proteomes" id="UP000054538"/>
    </source>
</evidence>
<reference evidence="1 2" key="1">
    <citation type="submission" date="2014-04" db="EMBL/GenBank/DDBJ databases">
        <authorList>
            <consortium name="DOE Joint Genome Institute"/>
            <person name="Kuo A."/>
            <person name="Kohler A."/>
            <person name="Jargeat P."/>
            <person name="Nagy L.G."/>
            <person name="Floudas D."/>
            <person name="Copeland A."/>
            <person name="Barry K.W."/>
            <person name="Cichocki N."/>
            <person name="Veneault-Fourrey C."/>
            <person name="LaButti K."/>
            <person name="Lindquist E.A."/>
            <person name="Lipzen A."/>
            <person name="Lundell T."/>
            <person name="Morin E."/>
            <person name="Murat C."/>
            <person name="Sun H."/>
            <person name="Tunlid A."/>
            <person name="Henrissat B."/>
            <person name="Grigoriev I.V."/>
            <person name="Hibbett D.S."/>
            <person name="Martin F."/>
            <person name="Nordberg H.P."/>
            <person name="Cantor M.N."/>
            <person name="Hua S.X."/>
        </authorList>
    </citation>
    <scope>NUCLEOTIDE SEQUENCE [LARGE SCALE GENOMIC DNA]</scope>
    <source>
        <strain evidence="1 2">Ve08.2h10</strain>
    </source>
</reference>
<gene>
    <name evidence="1" type="ORF">PAXRUDRAFT_130618</name>
</gene>
<name>A0A0D0ECW8_9AGAM</name>